<evidence type="ECO:0000256" key="1">
    <source>
        <dbReference type="SAM" id="MobiDB-lite"/>
    </source>
</evidence>
<dbReference type="EMBL" id="KB469339">
    <property type="protein sequence ID" value="EPQ50162.1"/>
    <property type="molecule type" value="Genomic_DNA"/>
</dbReference>
<dbReference type="Proteomes" id="UP000030669">
    <property type="component" value="Unassembled WGS sequence"/>
</dbReference>
<evidence type="ECO:0000313" key="3">
    <source>
        <dbReference type="Proteomes" id="UP000030669"/>
    </source>
</evidence>
<feature type="non-terminal residue" evidence="2">
    <location>
        <position position="1"/>
    </location>
</feature>
<accession>S7PS08</accession>
<protein>
    <submittedName>
        <fullName evidence="2">Uncharacterized protein</fullName>
    </submittedName>
</protein>
<name>S7PS08_GLOTA</name>
<reference evidence="2 3" key="1">
    <citation type="journal article" date="2012" name="Science">
        <title>The Paleozoic origin of enzymatic lignin decomposition reconstructed from 31 fungal genomes.</title>
        <authorList>
            <person name="Floudas D."/>
            <person name="Binder M."/>
            <person name="Riley R."/>
            <person name="Barry K."/>
            <person name="Blanchette R.A."/>
            <person name="Henrissat B."/>
            <person name="Martinez A.T."/>
            <person name="Otillar R."/>
            <person name="Spatafora J.W."/>
            <person name="Yadav J.S."/>
            <person name="Aerts A."/>
            <person name="Benoit I."/>
            <person name="Boyd A."/>
            <person name="Carlson A."/>
            <person name="Copeland A."/>
            <person name="Coutinho P.M."/>
            <person name="de Vries R.P."/>
            <person name="Ferreira P."/>
            <person name="Findley K."/>
            <person name="Foster B."/>
            <person name="Gaskell J."/>
            <person name="Glotzer D."/>
            <person name="Gorecki P."/>
            <person name="Heitman J."/>
            <person name="Hesse C."/>
            <person name="Hori C."/>
            <person name="Igarashi K."/>
            <person name="Jurgens J.A."/>
            <person name="Kallen N."/>
            <person name="Kersten P."/>
            <person name="Kohler A."/>
            <person name="Kuees U."/>
            <person name="Kumar T.K.A."/>
            <person name="Kuo A."/>
            <person name="LaButti K."/>
            <person name="Larrondo L.F."/>
            <person name="Lindquist E."/>
            <person name="Ling A."/>
            <person name="Lombard V."/>
            <person name="Lucas S."/>
            <person name="Lundell T."/>
            <person name="Martin R."/>
            <person name="McLaughlin D.J."/>
            <person name="Morgenstern I."/>
            <person name="Morin E."/>
            <person name="Murat C."/>
            <person name="Nagy L.G."/>
            <person name="Nolan M."/>
            <person name="Ohm R.A."/>
            <person name="Patyshakuliyeva A."/>
            <person name="Rokas A."/>
            <person name="Ruiz-Duenas F.J."/>
            <person name="Sabat G."/>
            <person name="Salamov A."/>
            <person name="Samejima M."/>
            <person name="Schmutz J."/>
            <person name="Slot J.C."/>
            <person name="St John F."/>
            <person name="Stenlid J."/>
            <person name="Sun H."/>
            <person name="Sun S."/>
            <person name="Syed K."/>
            <person name="Tsang A."/>
            <person name="Wiebenga A."/>
            <person name="Young D."/>
            <person name="Pisabarro A."/>
            <person name="Eastwood D.C."/>
            <person name="Martin F."/>
            <person name="Cullen D."/>
            <person name="Grigoriev I.V."/>
            <person name="Hibbett D.S."/>
        </authorList>
    </citation>
    <scope>NUCLEOTIDE SEQUENCE [LARGE SCALE GENOMIC DNA]</scope>
    <source>
        <strain evidence="2 3">ATCC 11539</strain>
    </source>
</reference>
<organism evidence="2 3">
    <name type="scientific">Gloeophyllum trabeum (strain ATCC 11539 / FP-39264 / Madison 617)</name>
    <name type="common">Brown rot fungus</name>
    <dbReference type="NCBI Taxonomy" id="670483"/>
    <lineage>
        <taxon>Eukaryota</taxon>
        <taxon>Fungi</taxon>
        <taxon>Dikarya</taxon>
        <taxon>Basidiomycota</taxon>
        <taxon>Agaricomycotina</taxon>
        <taxon>Agaricomycetes</taxon>
        <taxon>Gloeophyllales</taxon>
        <taxon>Gloeophyllaceae</taxon>
        <taxon>Gloeophyllum</taxon>
    </lineage>
</organism>
<gene>
    <name evidence="2" type="ORF">GLOTRDRAFT_97193</name>
</gene>
<keyword evidence="3" id="KW-1185">Reference proteome</keyword>
<dbReference type="OrthoDB" id="3013323at2759"/>
<dbReference type="RefSeq" id="XP_007871384.1">
    <property type="nucleotide sequence ID" value="XM_007873193.1"/>
</dbReference>
<proteinExistence type="predicted"/>
<dbReference type="AlphaFoldDB" id="S7PS08"/>
<dbReference type="OMA" id="NTEHYIR"/>
<evidence type="ECO:0000313" key="2">
    <source>
        <dbReference type="EMBL" id="EPQ50162.1"/>
    </source>
</evidence>
<sequence length="218" mass="24799">TADERGLAWIPATNDLIEGALGSLRVHLRDKSRTSLHVLNSRAMYKHNDTELFMDLMFLDEDHTFIMKEARKKIDSSKLEAKWCQAQVEHEKELKHIKKQKAAEKCRKLEEKKAHLASVVLVFGDEAVLSKLSIKQLDEQIEVYCKCDKLVPKKSHAKNKSEKISAMKKALDSYLICFPQSKGLWLEDNSISVLDSDEEGEVEDLPGDAAETDSEEDE</sequence>
<feature type="region of interest" description="Disordered" evidence="1">
    <location>
        <begin position="196"/>
        <end position="218"/>
    </location>
</feature>
<dbReference type="KEGG" id="gtr:GLOTRDRAFT_97193"/>
<dbReference type="GeneID" id="19309969"/>
<dbReference type="HOGENOM" id="CLU_1269548_0_0_1"/>